<evidence type="ECO:0000259" key="2">
    <source>
        <dbReference type="Pfam" id="PF00437"/>
    </source>
</evidence>
<evidence type="ECO:0000313" key="5">
    <source>
        <dbReference type="Proteomes" id="UP000254088"/>
    </source>
</evidence>
<dbReference type="InterPro" id="IPR007831">
    <property type="entry name" value="T2SS_GspE_N"/>
</dbReference>
<proteinExistence type="inferred from homology"/>
<reference evidence="4 5" key="1">
    <citation type="submission" date="2018-06" db="EMBL/GenBank/DDBJ databases">
        <authorList>
            <consortium name="Pathogen Informatics"/>
            <person name="Doyle S."/>
        </authorList>
    </citation>
    <scope>NUCLEOTIDE SEQUENCE [LARGE SCALE GENOMIC DNA]</scope>
    <source>
        <strain evidence="4 5">NCTC10429</strain>
    </source>
</reference>
<dbReference type="SUPFAM" id="SSF52540">
    <property type="entry name" value="P-loop containing nucleoside triphosphate hydrolases"/>
    <property type="match status" value="1"/>
</dbReference>
<organism evidence="4 5">
    <name type="scientific">Escherichia coli</name>
    <dbReference type="NCBI Taxonomy" id="562"/>
    <lineage>
        <taxon>Bacteria</taxon>
        <taxon>Pseudomonadati</taxon>
        <taxon>Pseudomonadota</taxon>
        <taxon>Gammaproteobacteria</taxon>
        <taxon>Enterobacterales</taxon>
        <taxon>Enterobacteriaceae</taxon>
        <taxon>Escherichia</taxon>
    </lineage>
</organism>
<comment type="similarity">
    <text evidence="1">Belongs to the GSP E family.</text>
</comment>
<evidence type="ECO:0000259" key="3">
    <source>
        <dbReference type="Pfam" id="PF05157"/>
    </source>
</evidence>
<feature type="domain" description="Bacterial type II secretion system protein E" evidence="2">
    <location>
        <begin position="75"/>
        <end position="133"/>
    </location>
</feature>
<dbReference type="InterPro" id="IPR001482">
    <property type="entry name" value="T2SS/T4SS_dom"/>
</dbReference>
<dbReference type="Gene3D" id="3.30.450.90">
    <property type="match status" value="1"/>
</dbReference>
<sequence>MNIPQLTALCLRYQGVLLDASEEVVHVAVVDAPSHELLDALHFATTKRIEITCWTRQQMEGHASRTQQTLPVAVQEKHQPKAELLTRTLQSALEQRASDIHIEPADNAYRIRLRIDGVLHPLPDVSPGCRSRINRQIKSAGKPGYCGTSPAAGRAIHCRTGRETPSHFVLRPYHVGVVKRWY</sequence>
<name>A0A377E2D4_ECOLX</name>
<accession>A0A377E2D4</accession>
<dbReference type="Proteomes" id="UP000254088">
    <property type="component" value="Unassembled WGS sequence"/>
</dbReference>
<evidence type="ECO:0000313" key="4">
    <source>
        <dbReference type="EMBL" id="STM57697.1"/>
    </source>
</evidence>
<dbReference type="Pfam" id="PF05157">
    <property type="entry name" value="MshEN"/>
    <property type="match status" value="1"/>
</dbReference>
<gene>
    <name evidence="4" type="primary">hofB_1</name>
    <name evidence="4" type="ORF">NCTC10429_04283</name>
</gene>
<feature type="domain" description="Type II secretion system protein GspE N-terminal" evidence="3">
    <location>
        <begin position="8"/>
        <end position="69"/>
    </location>
</feature>
<dbReference type="InterPro" id="IPR027417">
    <property type="entry name" value="P-loop_NTPase"/>
</dbReference>
<dbReference type="EMBL" id="UGEX01000002">
    <property type="protein sequence ID" value="STM57697.1"/>
    <property type="molecule type" value="Genomic_DNA"/>
</dbReference>
<dbReference type="Pfam" id="PF00437">
    <property type="entry name" value="T2SSE"/>
    <property type="match status" value="1"/>
</dbReference>
<evidence type="ECO:0000256" key="1">
    <source>
        <dbReference type="ARBA" id="ARBA00006611"/>
    </source>
</evidence>
<protein>
    <submittedName>
        <fullName evidence="4">Protein transport protein HofB</fullName>
    </submittedName>
</protein>
<dbReference type="AlphaFoldDB" id="A0A377E2D4"/>